<dbReference type="InterPro" id="IPR018060">
    <property type="entry name" value="HTH_AraC"/>
</dbReference>
<dbReference type="InterPro" id="IPR020449">
    <property type="entry name" value="Tscrpt_reg_AraC-type_HTH"/>
</dbReference>
<keyword evidence="1" id="KW-0805">Transcription regulation</keyword>
<feature type="domain" description="HTH araC/xylS-type" evidence="4">
    <location>
        <begin position="166"/>
        <end position="264"/>
    </location>
</feature>
<keyword evidence="3" id="KW-0804">Transcription</keyword>
<dbReference type="GO" id="GO:0043565">
    <property type="term" value="F:sequence-specific DNA binding"/>
    <property type="evidence" value="ECO:0007669"/>
    <property type="project" value="InterPro"/>
</dbReference>
<dbReference type="InterPro" id="IPR009057">
    <property type="entry name" value="Homeodomain-like_sf"/>
</dbReference>
<sequence>MLWSLTTEVRETSELLQQDAVEFIVCCQEGGRLIADTGDAREIAFLPGRLVLIPPNTAYRIVIHMGDVARLKIACCPPSDLPRFLSPKQVALVSDVSKEGITVSDFPDHLSWLEATINMISDGFSNENLLAEQVSWSAVGLLLSLHVKGRTSSADNLIHRYRGRMQEVVSWIEDNLHEEITLDQAARLFGMSRSLLTREFRQHTGKSIVDFRNTLRLQKAASRLSNLTETVTGAAIDSGFSSVSQFHRKFKEHFGLTPTAFRKKRLNADSLDQA</sequence>
<dbReference type="PANTHER" id="PTHR46796">
    <property type="entry name" value="HTH-TYPE TRANSCRIPTIONAL ACTIVATOR RHAS-RELATED"/>
    <property type="match status" value="1"/>
</dbReference>
<protein>
    <submittedName>
        <fullName evidence="5">AraC family transcriptional regulator</fullName>
    </submittedName>
</protein>
<comment type="caution">
    <text evidence="5">The sequence shown here is derived from an EMBL/GenBank/DDBJ whole genome shotgun (WGS) entry which is preliminary data.</text>
</comment>
<keyword evidence="6" id="KW-1185">Reference proteome</keyword>
<accession>A0A6C2CJU4</accession>
<dbReference type="Proteomes" id="UP000389128">
    <property type="component" value="Unassembled WGS sequence"/>
</dbReference>
<dbReference type="OrthoDB" id="9783876at2"/>
<dbReference type="GO" id="GO:0003700">
    <property type="term" value="F:DNA-binding transcription factor activity"/>
    <property type="evidence" value="ECO:0007669"/>
    <property type="project" value="InterPro"/>
</dbReference>
<name>A0A6C2CJU4_9RHOO</name>
<dbReference type="PROSITE" id="PS01124">
    <property type="entry name" value="HTH_ARAC_FAMILY_2"/>
    <property type="match status" value="1"/>
</dbReference>
<dbReference type="InterPro" id="IPR018062">
    <property type="entry name" value="HTH_AraC-typ_CS"/>
</dbReference>
<dbReference type="InterPro" id="IPR050204">
    <property type="entry name" value="AraC_XylS_family_regulators"/>
</dbReference>
<gene>
    <name evidence="5" type="ORF">ETQ85_20700</name>
</gene>
<evidence type="ECO:0000259" key="4">
    <source>
        <dbReference type="PROSITE" id="PS01124"/>
    </source>
</evidence>
<dbReference type="EMBL" id="SDKK01000025">
    <property type="protein sequence ID" value="TYC53749.1"/>
    <property type="molecule type" value="Genomic_DNA"/>
</dbReference>
<dbReference type="Gene3D" id="1.10.10.60">
    <property type="entry name" value="Homeodomain-like"/>
    <property type="match status" value="2"/>
</dbReference>
<dbReference type="PRINTS" id="PR00032">
    <property type="entry name" value="HTHARAC"/>
</dbReference>
<evidence type="ECO:0000256" key="1">
    <source>
        <dbReference type="ARBA" id="ARBA00023015"/>
    </source>
</evidence>
<dbReference type="SMART" id="SM00342">
    <property type="entry name" value="HTH_ARAC"/>
    <property type="match status" value="1"/>
</dbReference>
<dbReference type="PROSITE" id="PS00041">
    <property type="entry name" value="HTH_ARAC_FAMILY_1"/>
    <property type="match status" value="1"/>
</dbReference>
<dbReference type="Pfam" id="PF12833">
    <property type="entry name" value="HTH_18"/>
    <property type="match status" value="1"/>
</dbReference>
<proteinExistence type="predicted"/>
<dbReference type="SUPFAM" id="SSF46689">
    <property type="entry name" value="Homeodomain-like"/>
    <property type="match status" value="2"/>
</dbReference>
<evidence type="ECO:0000313" key="6">
    <source>
        <dbReference type="Proteomes" id="UP000389128"/>
    </source>
</evidence>
<evidence type="ECO:0000256" key="3">
    <source>
        <dbReference type="ARBA" id="ARBA00023163"/>
    </source>
</evidence>
<dbReference type="AlphaFoldDB" id="A0A6C2CJU4"/>
<evidence type="ECO:0000313" key="5">
    <source>
        <dbReference type="EMBL" id="TYC53749.1"/>
    </source>
</evidence>
<keyword evidence="2" id="KW-0238">DNA-binding</keyword>
<reference evidence="5 6" key="1">
    <citation type="submission" date="2019-01" db="EMBL/GenBank/DDBJ databases">
        <title>Zoogloea oleivorans genome sequencing and assembly.</title>
        <authorList>
            <person name="Tancsics A."/>
            <person name="Farkas M."/>
            <person name="Kriszt B."/>
            <person name="Maroti G."/>
            <person name="Horvath B."/>
        </authorList>
    </citation>
    <scope>NUCLEOTIDE SEQUENCE [LARGE SCALE GENOMIC DNA]</scope>
    <source>
        <strain evidence="5 6">Buc</strain>
    </source>
</reference>
<evidence type="ECO:0000256" key="2">
    <source>
        <dbReference type="ARBA" id="ARBA00023125"/>
    </source>
</evidence>
<organism evidence="5 6">
    <name type="scientific">Zoogloea oleivorans</name>
    <dbReference type="NCBI Taxonomy" id="1552750"/>
    <lineage>
        <taxon>Bacteria</taxon>
        <taxon>Pseudomonadati</taxon>
        <taxon>Pseudomonadota</taxon>
        <taxon>Betaproteobacteria</taxon>
        <taxon>Rhodocyclales</taxon>
        <taxon>Zoogloeaceae</taxon>
        <taxon>Zoogloea</taxon>
    </lineage>
</organism>